<feature type="transmembrane region" description="Helical" evidence="1">
    <location>
        <begin position="171"/>
        <end position="191"/>
    </location>
</feature>
<name>A0A3B0Y6W4_9ZZZZ</name>
<sequence>MGVRRDKLICRILFYLVALGVIMFTSAISYEWYFETWVDNGAEYYDDITGVNKRNHFRSRGRKSTSNGKQGYWVYWRPGLPHETEVVEWFGELKSRKIVTYPGQGKKLKEGVYKNNKMHGFWVFWTKTMQVDRKLTGLYEYNKLIRNARSEFFPLPSAGHPFDKVHTTIHLVVWASLTSILFLIIILWMFSGISKRRQEKKSLLSR</sequence>
<reference evidence="2" key="1">
    <citation type="submission" date="2018-06" db="EMBL/GenBank/DDBJ databases">
        <authorList>
            <person name="Zhirakovskaya E."/>
        </authorList>
    </citation>
    <scope>NUCLEOTIDE SEQUENCE</scope>
</reference>
<proteinExistence type="predicted"/>
<accession>A0A3B0Y6W4</accession>
<feature type="transmembrane region" description="Helical" evidence="1">
    <location>
        <begin position="12"/>
        <end position="30"/>
    </location>
</feature>
<evidence type="ECO:0000313" key="2">
    <source>
        <dbReference type="EMBL" id="VAW72143.1"/>
    </source>
</evidence>
<gene>
    <name evidence="2" type="ORF">MNBD_GAMMA12-2035</name>
</gene>
<keyword evidence="1" id="KW-0812">Transmembrane</keyword>
<keyword evidence="1" id="KW-1133">Transmembrane helix</keyword>
<organism evidence="2">
    <name type="scientific">hydrothermal vent metagenome</name>
    <dbReference type="NCBI Taxonomy" id="652676"/>
    <lineage>
        <taxon>unclassified sequences</taxon>
        <taxon>metagenomes</taxon>
        <taxon>ecological metagenomes</taxon>
    </lineage>
</organism>
<dbReference type="EMBL" id="UOFL01000035">
    <property type="protein sequence ID" value="VAW72143.1"/>
    <property type="molecule type" value="Genomic_DNA"/>
</dbReference>
<protein>
    <submittedName>
        <fullName evidence="2">Uncharacterized protein</fullName>
    </submittedName>
</protein>
<keyword evidence="1" id="KW-0472">Membrane</keyword>
<evidence type="ECO:0000256" key="1">
    <source>
        <dbReference type="SAM" id="Phobius"/>
    </source>
</evidence>
<dbReference type="AlphaFoldDB" id="A0A3B0Y6W4"/>